<gene>
    <name evidence="3" type="ORF">BsIDN1_17540</name>
</gene>
<evidence type="ECO:0000259" key="2">
    <source>
        <dbReference type="SMART" id="SM00858"/>
    </source>
</evidence>
<dbReference type="Gene3D" id="2.30.130.110">
    <property type="match status" value="1"/>
</dbReference>
<organism evidence="3 4">
    <name type="scientific">Bacillus safensis</name>
    <dbReference type="NCBI Taxonomy" id="561879"/>
    <lineage>
        <taxon>Bacteria</taxon>
        <taxon>Bacillati</taxon>
        <taxon>Bacillota</taxon>
        <taxon>Bacilli</taxon>
        <taxon>Bacillales</taxon>
        <taxon>Bacillaceae</taxon>
        <taxon>Bacillus</taxon>
    </lineage>
</organism>
<dbReference type="GO" id="GO:0046392">
    <property type="term" value="P:galactarate catabolic process"/>
    <property type="evidence" value="ECO:0007669"/>
    <property type="project" value="TreeGrafter"/>
</dbReference>
<dbReference type="GO" id="GO:0008867">
    <property type="term" value="F:galactarate dehydratase activity"/>
    <property type="evidence" value="ECO:0007669"/>
    <property type="project" value="TreeGrafter"/>
</dbReference>
<proteinExistence type="predicted"/>
<protein>
    <recommendedName>
        <fullName evidence="2">SAF domain-containing protein</fullName>
    </recommendedName>
</protein>
<feature type="domain" description="SAF" evidence="2">
    <location>
        <begin position="18"/>
        <end position="88"/>
    </location>
</feature>
<accession>A0A5S9M9B1</accession>
<reference evidence="3 4" key="1">
    <citation type="submission" date="2019-12" db="EMBL/GenBank/DDBJ databases">
        <title>Full genome sequence of a Bacillus safensis strain isolated from commercially available natto in Indonesia.</title>
        <authorList>
            <person name="Yoshida M."/>
            <person name="Uomi M."/>
            <person name="Waturangi D."/>
            <person name="Ekaputri J.J."/>
            <person name="Setiamarga D.H.E."/>
        </authorList>
    </citation>
    <scope>NUCLEOTIDE SEQUENCE [LARGE SCALE GENOMIC DNA]</scope>
    <source>
        <strain evidence="3 4">IDN1</strain>
    </source>
</reference>
<dbReference type="InterPro" id="IPR044144">
    <property type="entry name" value="SAF_UxaA/GarD"/>
</dbReference>
<dbReference type="AlphaFoldDB" id="A0A5S9M9B1"/>
<dbReference type="PANTHER" id="PTHR30536">
    <property type="entry name" value="ALTRONATE/GALACTARATE DEHYDRATASE"/>
    <property type="match status" value="1"/>
</dbReference>
<dbReference type="InterPro" id="IPR052172">
    <property type="entry name" value="UxaA_altronate/galactarate_dh"/>
</dbReference>
<evidence type="ECO:0000256" key="1">
    <source>
        <dbReference type="ARBA" id="ARBA00023239"/>
    </source>
</evidence>
<dbReference type="CDD" id="cd11613">
    <property type="entry name" value="SAF_AH_GD"/>
    <property type="match status" value="1"/>
</dbReference>
<name>A0A5S9M9B1_BACIA</name>
<dbReference type="GO" id="GO:0019698">
    <property type="term" value="P:D-galacturonate catabolic process"/>
    <property type="evidence" value="ECO:0007669"/>
    <property type="project" value="TreeGrafter"/>
</dbReference>
<dbReference type="Pfam" id="PF08666">
    <property type="entry name" value="SAF"/>
    <property type="match status" value="1"/>
</dbReference>
<keyword evidence="1" id="KW-0456">Lyase</keyword>
<dbReference type="InterPro" id="IPR013974">
    <property type="entry name" value="SAF"/>
</dbReference>
<evidence type="ECO:0000313" key="3">
    <source>
        <dbReference type="EMBL" id="BBP88136.1"/>
    </source>
</evidence>
<sequence>MNQKAKEAPLYIQVSSKDNVAIIVNDGGLPAGTSFSSGLTLTERIPQGHKVALKTIEQHAPIVRYGEIIGYASETIIQGSWVKEELVQMPAPPPLDKLSCLTYSGPPLKKFDGYEFQGYRNPDHSVGTKNILGDYNKRAMCRWGS</sequence>
<dbReference type="EMBL" id="AP021906">
    <property type="protein sequence ID" value="BBP88136.1"/>
    <property type="molecule type" value="Genomic_DNA"/>
</dbReference>
<dbReference type="PANTHER" id="PTHR30536:SF1">
    <property type="entry name" value="GALACTARATE DEHYDRATASE (L-THREO-FORMING)"/>
    <property type="match status" value="1"/>
</dbReference>
<evidence type="ECO:0000313" key="4">
    <source>
        <dbReference type="Proteomes" id="UP000464658"/>
    </source>
</evidence>
<dbReference type="Proteomes" id="UP000464658">
    <property type="component" value="Chromosome"/>
</dbReference>
<dbReference type="SMART" id="SM00858">
    <property type="entry name" value="SAF"/>
    <property type="match status" value="1"/>
</dbReference>